<dbReference type="Proteomes" id="UP000038009">
    <property type="component" value="Unassembled WGS sequence"/>
</dbReference>
<feature type="region of interest" description="Disordered" evidence="1">
    <location>
        <begin position="1441"/>
        <end position="1497"/>
    </location>
</feature>
<feature type="compositionally biased region" description="Low complexity" evidence="1">
    <location>
        <begin position="1478"/>
        <end position="1490"/>
    </location>
</feature>
<accession>A0A0N1I929</accession>
<feature type="compositionally biased region" description="Low complexity" evidence="1">
    <location>
        <begin position="568"/>
        <end position="579"/>
    </location>
</feature>
<feature type="region of interest" description="Disordered" evidence="1">
    <location>
        <begin position="347"/>
        <end position="418"/>
    </location>
</feature>
<feature type="compositionally biased region" description="Polar residues" evidence="1">
    <location>
        <begin position="1399"/>
        <end position="1411"/>
    </location>
</feature>
<evidence type="ECO:0000256" key="1">
    <source>
        <dbReference type="SAM" id="MobiDB-lite"/>
    </source>
</evidence>
<dbReference type="PROSITE" id="PS50011">
    <property type="entry name" value="PROTEIN_KINASE_DOM"/>
    <property type="match status" value="1"/>
</dbReference>
<protein>
    <recommendedName>
        <fullName evidence="2">Protein kinase domain-containing protein</fullName>
    </recommendedName>
</protein>
<feature type="compositionally biased region" description="Polar residues" evidence="1">
    <location>
        <begin position="178"/>
        <end position="189"/>
    </location>
</feature>
<feature type="compositionally biased region" description="Low complexity" evidence="1">
    <location>
        <begin position="261"/>
        <end position="274"/>
    </location>
</feature>
<evidence type="ECO:0000313" key="4">
    <source>
        <dbReference type="Proteomes" id="UP000038009"/>
    </source>
</evidence>
<feature type="compositionally biased region" description="Low complexity" evidence="1">
    <location>
        <begin position="286"/>
        <end position="301"/>
    </location>
</feature>
<dbReference type="GO" id="GO:0005524">
    <property type="term" value="F:ATP binding"/>
    <property type="evidence" value="ECO:0007669"/>
    <property type="project" value="InterPro"/>
</dbReference>
<feature type="compositionally biased region" description="Polar residues" evidence="1">
    <location>
        <begin position="548"/>
        <end position="560"/>
    </location>
</feature>
<feature type="region of interest" description="Disordered" evidence="1">
    <location>
        <begin position="737"/>
        <end position="769"/>
    </location>
</feature>
<feature type="compositionally biased region" description="Basic and acidic residues" evidence="1">
    <location>
        <begin position="846"/>
        <end position="862"/>
    </location>
</feature>
<feature type="region of interest" description="Disordered" evidence="1">
    <location>
        <begin position="1372"/>
        <end position="1420"/>
    </location>
</feature>
<dbReference type="InterPro" id="IPR000719">
    <property type="entry name" value="Prot_kinase_dom"/>
</dbReference>
<feature type="compositionally biased region" description="Basic and acidic residues" evidence="1">
    <location>
        <begin position="1378"/>
        <end position="1388"/>
    </location>
</feature>
<feature type="domain" description="Protein kinase" evidence="2">
    <location>
        <begin position="1467"/>
        <end position="1752"/>
    </location>
</feature>
<feature type="compositionally biased region" description="Polar residues" evidence="1">
    <location>
        <begin position="394"/>
        <end position="408"/>
    </location>
</feature>
<organism evidence="3 4">
    <name type="scientific">Leptomonas seymouri</name>
    <dbReference type="NCBI Taxonomy" id="5684"/>
    <lineage>
        <taxon>Eukaryota</taxon>
        <taxon>Discoba</taxon>
        <taxon>Euglenozoa</taxon>
        <taxon>Kinetoplastea</taxon>
        <taxon>Metakinetoplastina</taxon>
        <taxon>Trypanosomatida</taxon>
        <taxon>Trypanosomatidae</taxon>
        <taxon>Leishmaniinae</taxon>
        <taxon>Leptomonas</taxon>
    </lineage>
</organism>
<keyword evidence="4" id="KW-1185">Reference proteome</keyword>
<comment type="caution">
    <text evidence="3">The sequence shown here is derived from an EMBL/GenBank/DDBJ whole genome shotgun (WGS) entry which is preliminary data.</text>
</comment>
<feature type="region of interest" description="Disordered" evidence="1">
    <location>
        <begin position="178"/>
        <end position="226"/>
    </location>
</feature>
<feature type="compositionally biased region" description="Polar residues" evidence="1">
    <location>
        <begin position="357"/>
        <end position="377"/>
    </location>
</feature>
<dbReference type="SMART" id="SM00220">
    <property type="entry name" value="S_TKc"/>
    <property type="match status" value="1"/>
</dbReference>
<feature type="region of interest" description="Disordered" evidence="1">
    <location>
        <begin position="815"/>
        <end position="899"/>
    </location>
</feature>
<feature type="compositionally biased region" description="Low complexity" evidence="1">
    <location>
        <begin position="474"/>
        <end position="484"/>
    </location>
</feature>
<feature type="region of interest" description="Disordered" evidence="1">
    <location>
        <begin position="45"/>
        <end position="76"/>
    </location>
</feature>
<dbReference type="OrthoDB" id="10651090at2759"/>
<evidence type="ECO:0000313" key="3">
    <source>
        <dbReference type="EMBL" id="KPI88343.1"/>
    </source>
</evidence>
<evidence type="ECO:0000259" key="2">
    <source>
        <dbReference type="PROSITE" id="PS50011"/>
    </source>
</evidence>
<proteinExistence type="predicted"/>
<gene>
    <name evidence="3" type="ORF">ABL78_2582</name>
</gene>
<dbReference type="InterPro" id="IPR011009">
    <property type="entry name" value="Kinase-like_dom_sf"/>
</dbReference>
<dbReference type="OMA" id="FRHYYIP"/>
<feature type="compositionally biased region" description="Polar residues" evidence="1">
    <location>
        <begin position="756"/>
        <end position="769"/>
    </location>
</feature>
<reference evidence="3 4" key="1">
    <citation type="journal article" date="2015" name="PLoS Pathog.">
        <title>Leptomonas seymouri: Adaptations to the Dixenous Life Cycle Analyzed by Genome Sequencing, Transcriptome Profiling and Co-infection with Leishmania donovani.</title>
        <authorList>
            <person name="Kraeva N."/>
            <person name="Butenko A."/>
            <person name="Hlavacova J."/>
            <person name="Kostygov A."/>
            <person name="Myskova J."/>
            <person name="Grybchuk D."/>
            <person name="Lestinova T."/>
            <person name="Votypka J."/>
            <person name="Volf P."/>
            <person name="Opperdoes F."/>
            <person name="Flegontov P."/>
            <person name="Lukes J."/>
            <person name="Yurchenko V."/>
        </authorList>
    </citation>
    <scope>NUCLEOTIDE SEQUENCE [LARGE SCALE GENOMIC DNA]</scope>
    <source>
        <strain evidence="3 4">ATCC 30220</strain>
    </source>
</reference>
<dbReference type="EMBL" id="LJSK01000054">
    <property type="protein sequence ID" value="KPI88343.1"/>
    <property type="molecule type" value="Genomic_DNA"/>
</dbReference>
<feature type="region of interest" description="Disordered" evidence="1">
    <location>
        <begin position="515"/>
        <end position="618"/>
    </location>
</feature>
<dbReference type="SUPFAM" id="SSF56112">
    <property type="entry name" value="Protein kinase-like (PK-like)"/>
    <property type="match status" value="1"/>
</dbReference>
<dbReference type="GO" id="GO:0004672">
    <property type="term" value="F:protein kinase activity"/>
    <property type="evidence" value="ECO:0007669"/>
    <property type="project" value="InterPro"/>
</dbReference>
<sequence>MEGIHAAPGMPSCEVTLNSASPVAWSTASTVDRAIPPASTVDIPCSSSPVASCQGTDNKNHPRESSAMSNRSEVIVPPRSSVSAITSLLTQKLESNMAQEHPGFLSRPSMRREAKAGEEGVLASASALPSRLASTLQNDIAVCSVKERQEDAAPAPVAGNVFAAAAALSKVPNAPGSFISNARRNTTPGTRIAREEHGTSNRSGAAVPEEEKARLLSVPVGDSKGAQREIETVPASPMWARIIRQPHDPLALPPISGGSMNAGANAPAADAQNAEIRQAKTLPLESTTSTATNTTTASPAAPERPINNSQQDALNVRGVLKPAKLVTGSPPSLREVDLVGRSGGSTACRLPLLPCSPHSTLAVSPRTRTTPCSQRSPRQLDEGKGPMLDESMKSVKTNGEQPMPSATSPPRGRSIRRANGGANSEVKVLAAAAAAHASPPLPRISQMALKRLPQAPSAASGGAAENTGLHTAAATAVAAAPPTASTEGMGVPPSSSCQQLTPLSPAVLPAVHCTADSEPTKERHASVHHYSSEAAGGAAEGEGSNAAQPTCMSATPSKVSPSKRGVHKAAATKPPAAAGGAVGEEGGKTPPPRQSCSSFRGAPDTPSPKPKRGKSGASSRVAVVRWVLAAVNRPSTATVSSSSAIPRDVDVSVMGSHVSGVRESSFSLFSAYQVARTVVNPSLPVAVPSSPVAEASVEPMRSIQCRWIGLDLNEDAREKSTSVFGLEPRCGRSTTFKEQLHASRKGGARPLADVKQTGQPTGSSFSEDTMNTYTKLSFTAWPSNSIGSTHAAAAAAAAGKNRSSHDDGQLEVIEDSVQVEAPTVREDGADSTTSTTWTYANTEASVDDHNDRDRAAAGKSSDDDSGGAMEPSDVATSTPSSSGIEEDDSSSAVSRDTRSGTLQDFSATLSISEQHALTQQAKVKDVRTSDVANTLQICREAESIVSFAGVYRGDGVLDSSITAAPPSSAATPPLAKPPQKRHLRREFFTSPGAEAQSESAMRHPSPHVVMKAAGNKSVNSSMSFSVYNTTASAAWSLGVQPLLSAEGSAWLLQQQQPPRSSPSLNESDTFALSALGGSVAGLASGLDRRDEDNVVGEPENEAFVDRPFSIGSDFADHNQAAVDRYNYESLWSCSVFDSDESESDESELNSLLRVGYQGNSAGEVAGIDSDAKRRRRLLPVSAFRHYYIPEDFITESRVSATYKVRERRTHRHFAATFVLYDPGCRGGGAAAPSKVSLTSEMKTDAAGNATLSETAVQQPMSLDLKRFCAMSLMLQHPNLIQTFDVFYREVGDAEQMSSLVRACTSASGDEALTWEPEIEKPAPHIRSRSTVSLRLPAVSVAEPALVHAEASRPASQRSSTVSVLAPDSFASRSGSLHSVEESHHDEKSTRRKKSKTGEAGTTQKKYRSSATPKEAGQHGGSSLIRHLFSSFFGSAVSNQSNSAFAGRNRKKNATAVSPSENEERGATKLQGGPGEGKSGSASHSSSLEGSPVGVRVNDSGTVPGFQWPAEAAAELARRERRVAELRASRTSADRAKAAERRARVEHLATLLVSGRVVAVLISELVQDDTVKAAASLWGEAQRNGGLSETQLMAVTRGVAGALNYLHSFRMPRLAIVHGAVEPRNVVYGSNGVVKLVNYACMHWWLSEEESHVKGKYPDHASRELPSTQDLQLLLKGWSHASPVLKTAPDMYGLGCTLLTLASGMPLGYSLHLFHSNAFPAPYPSLQSLLKGLLEEKSTMRMTAEAVLCHPFASTLGPTPTLPPGALEG</sequence>
<name>A0A0N1I929_LEPSE</name>
<feature type="compositionally biased region" description="Polar residues" evidence="1">
    <location>
        <begin position="45"/>
        <end position="57"/>
    </location>
</feature>
<feature type="region of interest" description="Disordered" evidence="1">
    <location>
        <begin position="250"/>
        <end position="309"/>
    </location>
</feature>
<feature type="region of interest" description="Disordered" evidence="1">
    <location>
        <begin position="474"/>
        <end position="498"/>
    </location>
</feature>
<dbReference type="VEuPathDB" id="TriTrypDB:Lsey_0054_0200"/>
<feature type="compositionally biased region" description="Low complexity" evidence="1">
    <location>
        <begin position="532"/>
        <end position="547"/>
    </location>
</feature>
<dbReference type="Gene3D" id="1.10.510.10">
    <property type="entry name" value="Transferase(Phosphotransferase) domain 1"/>
    <property type="match status" value="1"/>
</dbReference>